<sequence>MCVIDALDPRHPPQALQRRHHKILKAIYHAAALLAHLDGIDEGIQHRHRAGILALRIVWIALPPNGDETRRRHRDQARPGLWSVQVLELLFHIKGHGGNLLFRTIGKQWVSDWEAMGKQWRSNRKEAARSREEAA</sequence>
<protein>
    <submittedName>
        <fullName evidence="1">Uncharacterized protein</fullName>
    </submittedName>
</protein>
<reference evidence="1" key="1">
    <citation type="submission" date="2019-08" db="EMBL/GenBank/DDBJ databases">
        <authorList>
            <person name="Kucharzyk K."/>
            <person name="Murdoch R.W."/>
            <person name="Higgins S."/>
            <person name="Loffler F."/>
        </authorList>
    </citation>
    <scope>NUCLEOTIDE SEQUENCE</scope>
</reference>
<comment type="caution">
    <text evidence="1">The sequence shown here is derived from an EMBL/GenBank/DDBJ whole genome shotgun (WGS) entry which is preliminary data.</text>
</comment>
<gene>
    <name evidence="1" type="ORF">SDC9_194755</name>
</gene>
<accession>A0A645I754</accession>
<evidence type="ECO:0000313" key="1">
    <source>
        <dbReference type="EMBL" id="MPN47155.1"/>
    </source>
</evidence>
<organism evidence="1">
    <name type="scientific">bioreactor metagenome</name>
    <dbReference type="NCBI Taxonomy" id="1076179"/>
    <lineage>
        <taxon>unclassified sequences</taxon>
        <taxon>metagenomes</taxon>
        <taxon>ecological metagenomes</taxon>
    </lineage>
</organism>
<proteinExistence type="predicted"/>
<name>A0A645I754_9ZZZZ</name>
<dbReference type="AlphaFoldDB" id="A0A645I754"/>
<dbReference type="EMBL" id="VSSQ01108444">
    <property type="protein sequence ID" value="MPN47155.1"/>
    <property type="molecule type" value="Genomic_DNA"/>
</dbReference>